<proteinExistence type="predicted"/>
<reference evidence="1 2" key="1">
    <citation type="submission" date="2019-08" db="EMBL/GenBank/DDBJ databases">
        <authorList>
            <person name="Alioto T."/>
            <person name="Alioto T."/>
            <person name="Gomez Garrido J."/>
        </authorList>
    </citation>
    <scope>NUCLEOTIDE SEQUENCE [LARGE SCALE GENOMIC DNA]</scope>
</reference>
<protein>
    <submittedName>
        <fullName evidence="1">Uncharacterized protein</fullName>
    </submittedName>
</protein>
<evidence type="ECO:0000313" key="2">
    <source>
        <dbReference type="Proteomes" id="UP000325440"/>
    </source>
</evidence>
<evidence type="ECO:0000313" key="1">
    <source>
        <dbReference type="EMBL" id="VVC36556.1"/>
    </source>
</evidence>
<keyword evidence="2" id="KW-1185">Reference proteome</keyword>
<sequence>MVKVPSSYDYTPTISGLTSVQYKDLGCDRDEMRKASVRQQSEDRQRRLAEILALNEKRIADLVIRRKADKLRTQQKGNEHNVHVQLRLEKIRAFDLNRKLRLIEACKLRDKKVIRQIVDSKRAKITMKWETDIKRYRELFAKQKSIIENNKSCLLTQSLPPKIPEPKKVEIEEEEPVDTQSSESCSYTKYNANRIHENAHTITTDGSVFTQSDQQALNYESHRSFKTKILDRIEKLKTNFATCKQGEMFWNKTAPLWNRMTQCLEEETLLEESVEWAPREYRGNESEVMMVNATDVQGPTLMQQIMLNNVNYGPTDNNDNMIIEAMKKAKILSEPTATANDVISLARKIVEHEADIRINVEYIMHGLVERGIFEYTKKRISKTIYADARKTIDRLRHVNDNGVIPKKLIKSKNKLEVATVVNDLINNDHLYSRFDRSLDGNVVPETGVDRMRAFLATLSNEIFPMKLYQMDGRRKLFEDIQDLVAVFLVIAHQKTAYFVSTTKPDDLKFAGSSPVTICMVYRICRKLAKYVLGKFRTDERKTHNFWATVNAYKALLSKRSPCVVYDRRVFKPPEKIDMKYYRTLYNDMNPRKKKIVPHSSFIKSSG</sequence>
<gene>
    <name evidence="1" type="ORF">CINCED_3A005674</name>
</gene>
<organism evidence="1 2">
    <name type="scientific">Cinara cedri</name>
    <dbReference type="NCBI Taxonomy" id="506608"/>
    <lineage>
        <taxon>Eukaryota</taxon>
        <taxon>Metazoa</taxon>
        <taxon>Ecdysozoa</taxon>
        <taxon>Arthropoda</taxon>
        <taxon>Hexapoda</taxon>
        <taxon>Insecta</taxon>
        <taxon>Pterygota</taxon>
        <taxon>Neoptera</taxon>
        <taxon>Paraneoptera</taxon>
        <taxon>Hemiptera</taxon>
        <taxon>Sternorrhyncha</taxon>
        <taxon>Aphidomorpha</taxon>
        <taxon>Aphidoidea</taxon>
        <taxon>Aphididae</taxon>
        <taxon>Lachninae</taxon>
        <taxon>Cinara</taxon>
    </lineage>
</organism>
<dbReference type="Proteomes" id="UP000325440">
    <property type="component" value="Unassembled WGS sequence"/>
</dbReference>
<dbReference type="EMBL" id="CABPRJ010001434">
    <property type="protein sequence ID" value="VVC36556.1"/>
    <property type="molecule type" value="Genomic_DNA"/>
</dbReference>
<name>A0A5E4MW85_9HEMI</name>
<dbReference type="OrthoDB" id="6605495at2759"/>
<accession>A0A5E4MW85</accession>
<dbReference type="AlphaFoldDB" id="A0A5E4MW85"/>